<name>A0A3N2S451_9ENTR</name>
<evidence type="ECO:0000256" key="6">
    <source>
        <dbReference type="ARBA" id="ARBA00022801"/>
    </source>
</evidence>
<evidence type="ECO:0000256" key="1">
    <source>
        <dbReference type="ARBA" id="ARBA00006814"/>
    </source>
</evidence>
<comment type="caution">
    <text evidence="8">The sequence shown here is derived from an EMBL/GenBank/DDBJ whole genome shotgun (WGS) entry which is preliminary data.</text>
</comment>
<dbReference type="SUPFAM" id="SSF53163">
    <property type="entry name" value="HybD-like"/>
    <property type="match status" value="1"/>
</dbReference>
<keyword evidence="5" id="KW-0064">Aspartyl protease</keyword>
<dbReference type="RefSeq" id="WP_123651250.1">
    <property type="nucleotide sequence ID" value="NZ_RHFN01000009.1"/>
</dbReference>
<dbReference type="InterPro" id="IPR004419">
    <property type="entry name" value="Pept_A31_hyd_express"/>
</dbReference>
<protein>
    <submittedName>
        <fullName evidence="8">HyaD/HybD family hydrogenase maturation endopeptidase</fullName>
    </submittedName>
</protein>
<dbReference type="Gene3D" id="3.40.50.1450">
    <property type="entry name" value="HybD-like"/>
    <property type="match status" value="1"/>
</dbReference>
<evidence type="ECO:0000256" key="5">
    <source>
        <dbReference type="ARBA" id="ARBA00022750"/>
    </source>
</evidence>
<comment type="similarity">
    <text evidence="1">Belongs to the peptidase A31 family.</text>
</comment>
<dbReference type="FunFam" id="3.40.50.1450:FF:000002">
    <property type="entry name" value="Hydrogenase 1 maturation protease"/>
    <property type="match status" value="1"/>
</dbReference>
<reference evidence="8 9" key="1">
    <citation type="submission" date="2018-10" db="EMBL/GenBank/DDBJ databases">
        <title>Horizontal transference of carbapenem resistance between Klebsiella pneumoniae and Kluyvera ascorbata during abdominal infection: a case report.</title>
        <authorList>
            <person name="Raro O.H.F."/>
            <person name="Lima-Morales D."/>
            <person name="Barth A.L."/>
            <person name="Paim T.G.S."/>
            <person name="Mott M.P."/>
            <person name="Riche C.V.W."/>
            <person name="Teixeira U.F."/>
            <person name="Waechter F."/>
            <person name="Dias C.A.G."/>
        </authorList>
    </citation>
    <scope>NUCLEOTIDE SEQUENCE [LARGE SCALE GENOMIC DNA]</scope>
    <source>
        <strain evidence="8 9">OT2</strain>
    </source>
</reference>
<gene>
    <name evidence="8" type="ORF">EB837_11175</name>
</gene>
<dbReference type="GO" id="GO:0016485">
    <property type="term" value="P:protein processing"/>
    <property type="evidence" value="ECO:0007669"/>
    <property type="project" value="InterPro"/>
</dbReference>
<sequence>MNTLLLGVGNLLLSDEGVGVRAIEALEQRFIFPPEVTLQDGGTSGMELLEVMANRELIIVVDAVRSDSTPGSLFILKDDEVPAFFSQRLSPHQLGLADVLMALRLTDEFPQRLILLGIEPKSLAPGMALTPTVARAMEEAIVQVARLLADRGIVVQPRESKA</sequence>
<dbReference type="NCBIfam" id="TIGR00072">
    <property type="entry name" value="hydrog_prot"/>
    <property type="match status" value="1"/>
</dbReference>
<keyword evidence="4 7" id="KW-0479">Metal-binding</keyword>
<dbReference type="Proteomes" id="UP000268051">
    <property type="component" value="Unassembled WGS sequence"/>
</dbReference>
<dbReference type="InterPro" id="IPR023430">
    <property type="entry name" value="Pept_HybD-like_dom_sf"/>
</dbReference>
<dbReference type="AlphaFoldDB" id="A0A3N2S451"/>
<dbReference type="InterPro" id="IPR000671">
    <property type="entry name" value="Peptidase_A31"/>
</dbReference>
<feature type="binding site" evidence="7">
    <location>
        <position position="62"/>
    </location>
    <ligand>
        <name>Ni(2+)</name>
        <dbReference type="ChEBI" id="CHEBI:49786"/>
    </ligand>
</feature>
<evidence type="ECO:0000256" key="2">
    <source>
        <dbReference type="ARBA" id="ARBA00022596"/>
    </source>
</evidence>
<evidence type="ECO:0000313" key="8">
    <source>
        <dbReference type="EMBL" id="ROU14446.1"/>
    </source>
</evidence>
<dbReference type="GO" id="GO:0004190">
    <property type="term" value="F:aspartic-type endopeptidase activity"/>
    <property type="evidence" value="ECO:0007669"/>
    <property type="project" value="UniProtKB-KW"/>
</dbReference>
<dbReference type="PANTHER" id="PTHR30302">
    <property type="entry name" value="HYDROGENASE 1 MATURATION PROTEASE"/>
    <property type="match status" value="1"/>
</dbReference>
<keyword evidence="2 7" id="KW-0533">Nickel</keyword>
<keyword evidence="6" id="KW-0378">Hydrolase</keyword>
<keyword evidence="3" id="KW-0645">Protease</keyword>
<dbReference type="Pfam" id="PF01750">
    <property type="entry name" value="HycI"/>
    <property type="match status" value="1"/>
</dbReference>
<evidence type="ECO:0000313" key="9">
    <source>
        <dbReference type="Proteomes" id="UP000268051"/>
    </source>
</evidence>
<organism evidence="8 9">
    <name type="scientific">Kluyvera ascorbata</name>
    <dbReference type="NCBI Taxonomy" id="51288"/>
    <lineage>
        <taxon>Bacteria</taxon>
        <taxon>Pseudomonadati</taxon>
        <taxon>Pseudomonadota</taxon>
        <taxon>Gammaproteobacteria</taxon>
        <taxon>Enterobacterales</taxon>
        <taxon>Enterobacteriaceae</taxon>
        <taxon>Kluyvera</taxon>
    </lineage>
</organism>
<feature type="binding site" evidence="7">
    <location>
        <position position="16"/>
    </location>
    <ligand>
        <name>Ni(2+)</name>
        <dbReference type="ChEBI" id="CHEBI:49786"/>
    </ligand>
</feature>
<dbReference type="GO" id="GO:0046872">
    <property type="term" value="F:metal ion binding"/>
    <property type="evidence" value="ECO:0007669"/>
    <property type="project" value="UniProtKB-KW"/>
</dbReference>
<dbReference type="OrthoDB" id="9792731at2"/>
<dbReference type="NCBIfam" id="TIGR00140">
    <property type="entry name" value="hupD"/>
    <property type="match status" value="1"/>
</dbReference>
<dbReference type="GO" id="GO:0008047">
    <property type="term" value="F:enzyme activator activity"/>
    <property type="evidence" value="ECO:0007669"/>
    <property type="project" value="InterPro"/>
</dbReference>
<accession>A0A3N2S451</accession>
<dbReference type="PRINTS" id="PR00446">
    <property type="entry name" value="HYDRGNUPTAKE"/>
</dbReference>
<evidence type="ECO:0000256" key="3">
    <source>
        <dbReference type="ARBA" id="ARBA00022670"/>
    </source>
</evidence>
<evidence type="ECO:0000256" key="7">
    <source>
        <dbReference type="PIRSR" id="PIRSR604419-1"/>
    </source>
</evidence>
<dbReference type="PANTHER" id="PTHR30302:SF1">
    <property type="entry name" value="HYDROGENASE 2 MATURATION PROTEASE"/>
    <property type="match status" value="1"/>
</dbReference>
<dbReference type="CDD" id="cd06062">
    <property type="entry name" value="H2MP_MemB-H2up"/>
    <property type="match status" value="1"/>
</dbReference>
<dbReference type="EMBL" id="RHFN01000009">
    <property type="protein sequence ID" value="ROU14446.1"/>
    <property type="molecule type" value="Genomic_DNA"/>
</dbReference>
<feature type="binding site" evidence="7">
    <location>
        <position position="92"/>
    </location>
    <ligand>
        <name>Ni(2+)</name>
        <dbReference type="ChEBI" id="CHEBI:49786"/>
    </ligand>
</feature>
<evidence type="ECO:0000256" key="4">
    <source>
        <dbReference type="ARBA" id="ARBA00022723"/>
    </source>
</evidence>
<dbReference type="NCBIfam" id="NF007777">
    <property type="entry name" value="PRK10466.1"/>
    <property type="match status" value="1"/>
</dbReference>
<proteinExistence type="inferred from homology"/>